<accession>A0AAP0LQ11</accession>
<comment type="similarity">
    <text evidence="3">Belongs to the GRAS family.</text>
</comment>
<feature type="compositionally biased region" description="Basic and acidic residues" evidence="4">
    <location>
        <begin position="312"/>
        <end position="329"/>
    </location>
</feature>
<feature type="region of interest" description="SAW" evidence="3">
    <location>
        <begin position="1333"/>
        <end position="1408"/>
    </location>
</feature>
<feature type="region of interest" description="VHIID" evidence="3">
    <location>
        <begin position="1114"/>
        <end position="1179"/>
    </location>
</feature>
<feature type="compositionally biased region" description="Low complexity" evidence="4">
    <location>
        <begin position="233"/>
        <end position="244"/>
    </location>
</feature>
<gene>
    <name evidence="5" type="ORF">WN944_028082</name>
</gene>
<feature type="compositionally biased region" description="Polar residues" evidence="4">
    <location>
        <begin position="76"/>
        <end position="94"/>
    </location>
</feature>
<keyword evidence="6" id="KW-1185">Reference proteome</keyword>
<comment type="caution">
    <text evidence="5">The sequence shown here is derived from an EMBL/GenBank/DDBJ whole genome shotgun (WGS) entry which is preliminary data.</text>
</comment>
<feature type="region of interest" description="Leucine repeat II (LRII)" evidence="3">
    <location>
        <begin position="581"/>
        <end position="613"/>
    </location>
</feature>
<dbReference type="Pfam" id="PF03514">
    <property type="entry name" value="GRAS"/>
    <property type="match status" value="2"/>
</dbReference>
<evidence type="ECO:0000313" key="5">
    <source>
        <dbReference type="EMBL" id="KAK9176069.1"/>
    </source>
</evidence>
<proteinExistence type="inferred from homology"/>
<feature type="region of interest" description="Disordered" evidence="4">
    <location>
        <begin position="180"/>
        <end position="199"/>
    </location>
</feature>
<evidence type="ECO:0000256" key="4">
    <source>
        <dbReference type="SAM" id="MobiDB-lite"/>
    </source>
</evidence>
<feature type="region of interest" description="SAW" evidence="3">
    <location>
        <begin position="720"/>
        <end position="796"/>
    </location>
</feature>
<keyword evidence="2" id="KW-0804">Transcription</keyword>
<feature type="short sequence motif" description="VHIID" evidence="3">
    <location>
        <begin position="1145"/>
        <end position="1149"/>
    </location>
</feature>
<feature type="region of interest" description="VHIID" evidence="3">
    <location>
        <begin position="500"/>
        <end position="565"/>
    </location>
</feature>
<keyword evidence="1" id="KW-0805">Transcription regulation</keyword>
<feature type="region of interest" description="Disordered" evidence="4">
    <location>
        <begin position="222"/>
        <end position="251"/>
    </location>
</feature>
<sequence>MDPNSNRFSDFISGFKVDDETVVPNANQYSNTENGFKFTIPSPDLNFLDIPFNPLNPDPGIITPSSTASPDLESLGASTSLSPDGSSFALSSGWSPEGEASSPSDDSDSSDPVLKYISQMLMEEKMEEKPCMFYDPLALQATERSLYEVLGERQPYYPPSLNQPQPSVYLNSGSGEKSNIFSNNSSDFNSDSGAVSSTSSGGSDFVESLLVGDTAEFNGSFLRNPLPEDYHSKSNSQQQSSQFSVNPPDSMTTIGSGLMSSVNEFLAQNMLSDRESVLQFKKGMEEASKFLPTGNQLIIDLESYGFSTEQKEDTSRVVVKVEKEERENSPEGSRGRKNHQREDVDLDEERSNKQSALYTEESELSDMFDKVLLLHVDSNGKPIMCTKGQGEDSLLQKGQSNGSGEKSRSRKQGKRKDTVDLRTLLILCAQAVSSNDYRTANELLKQIRQHSSLTGDGSQRLAHWFANGLEARMAGSGTGTKSFLMSLAPRKSAADMLKAYKVYLSACPFKKLAIMFTIKMIMKVSEKASTLHIVDFGIRYGFQWPMLIQFLSMRTGGPPKLRITGIELPQPGFRPAERIEETGRRLLKYCQRFNVPFEYNCIASQNWETIQIEDLKIDPDEVLAVNSLFRFKNLLDETVDVNCPRNSVLKLIRKIKPDIFVNSIVNGSYNAPFFVTRFREAIFHFSSLFDMFDTTIPREDPERLMFEREVYGREAMNVIACEGLERVERPETYKQWQARTIRAGFKQLPLNQELMEKLMGMEGENCFCFLLLGTCARVVIGRSMNGFEFGRGSIRACSNHESDHSAMNEFMDHPTDHHLSINSAPSLASSSDGASRYNFENVNFSYAVFKYINDILMEEDVASNTCMLQDCLALQATEKSFYDVLGQKYPPSPNQYSHCFNPNGNSPDDDIDCSSSIDNNNSCDATNNASDEEVRHYSLKGSRGRKIHQIDDRDFLDEGRSNKQLVPLLEEAERSDMFDEVMIPKGGSYDSVQCPLFEAARNRAARNLPCDKTRIKGSNSRILRMMRQDNTSEVVDLSSLLTQCAQAAASNDQRVAIELSKQIRQHSSPDGDGTQRLAHYFANGLEARLSGTRTPYFSPAFISKTSVADVLKAYIVYISASPFRKASNFLTNRMIGKTTEKATKVHIIDFGISYGFQWPCFIQRQSFRPGGPPKIRITGIELPEPGFRPAERVEETGHRLKKAAERCNVPFEYSAIAQKWETIKLEDLKIDRDEVTVVTCMYRLNYLPDDTQVKDSLRDAVLRLIKRINPDLFVHGVANGTYNSPFFVSRFKEAMFHFSALFDMLEATVPTEDQGRLIYEREVFGRHAMNVLACEGLERIDNPETYRQWQSRNLRAGFRQLPVDQELLRRVKKMVKMDYHKDFDVDENGQWMLQGWKGKILYALSFWKPVQDSQN</sequence>
<feature type="region of interest" description="Disordered" evidence="4">
    <location>
        <begin position="384"/>
        <end position="416"/>
    </location>
</feature>
<comment type="caution">
    <text evidence="3">Lacks conserved residue(s) required for the propagation of feature annotation.</text>
</comment>
<dbReference type="Proteomes" id="UP001428341">
    <property type="component" value="Unassembled WGS sequence"/>
</dbReference>
<feature type="region of interest" description="Disordered" evidence="4">
    <location>
        <begin position="58"/>
        <end position="112"/>
    </location>
</feature>
<protein>
    <submittedName>
        <fullName evidence="5">Uncharacterized protein</fullName>
    </submittedName>
</protein>
<organism evidence="5 6">
    <name type="scientific">Citrus x changshan-huyou</name>
    <dbReference type="NCBI Taxonomy" id="2935761"/>
    <lineage>
        <taxon>Eukaryota</taxon>
        <taxon>Viridiplantae</taxon>
        <taxon>Streptophyta</taxon>
        <taxon>Embryophyta</taxon>
        <taxon>Tracheophyta</taxon>
        <taxon>Spermatophyta</taxon>
        <taxon>Magnoliopsida</taxon>
        <taxon>eudicotyledons</taxon>
        <taxon>Gunneridae</taxon>
        <taxon>Pentapetalae</taxon>
        <taxon>rosids</taxon>
        <taxon>malvids</taxon>
        <taxon>Sapindales</taxon>
        <taxon>Rutaceae</taxon>
        <taxon>Aurantioideae</taxon>
        <taxon>Citrus</taxon>
    </lineage>
</organism>
<dbReference type="InterPro" id="IPR005202">
    <property type="entry name" value="TF_GRAS"/>
</dbReference>
<name>A0AAP0LQ11_9ROSI</name>
<reference evidence="5 6" key="1">
    <citation type="submission" date="2024-05" db="EMBL/GenBank/DDBJ databases">
        <title>Haplotype-resolved chromosome-level genome assembly of Huyou (Citrus changshanensis).</title>
        <authorList>
            <person name="Miao C."/>
            <person name="Chen W."/>
            <person name="Wu Y."/>
            <person name="Wang L."/>
            <person name="Zhao S."/>
            <person name="Grierson D."/>
            <person name="Xu C."/>
            <person name="Chen K."/>
        </authorList>
    </citation>
    <scope>NUCLEOTIDE SEQUENCE [LARGE SCALE GENOMIC DNA]</scope>
    <source>
        <strain evidence="5">01-14</strain>
        <tissue evidence="5">Leaf</tissue>
    </source>
</reference>
<dbReference type="PANTHER" id="PTHR31636">
    <property type="entry name" value="OSJNBA0084A10.13 PROTEIN-RELATED"/>
    <property type="match status" value="1"/>
</dbReference>
<evidence type="ECO:0000256" key="2">
    <source>
        <dbReference type="ARBA" id="ARBA00023163"/>
    </source>
</evidence>
<feature type="region of interest" description="Disordered" evidence="4">
    <location>
        <begin position="312"/>
        <end position="361"/>
    </location>
</feature>
<feature type="short sequence motif" description="VHIID" evidence="3">
    <location>
        <begin position="531"/>
        <end position="535"/>
    </location>
</feature>
<evidence type="ECO:0000313" key="6">
    <source>
        <dbReference type="Proteomes" id="UP001428341"/>
    </source>
</evidence>
<dbReference type="PROSITE" id="PS50985">
    <property type="entry name" value="GRAS"/>
    <property type="match status" value="2"/>
</dbReference>
<feature type="region of interest" description="Leucine repeat I (LRI)" evidence="3">
    <location>
        <begin position="1035"/>
        <end position="1095"/>
    </location>
</feature>
<evidence type="ECO:0000256" key="3">
    <source>
        <dbReference type="PROSITE-ProRule" id="PRU01191"/>
    </source>
</evidence>
<dbReference type="EMBL" id="JBCGBO010000025">
    <property type="protein sequence ID" value="KAK9176069.1"/>
    <property type="molecule type" value="Genomic_DNA"/>
</dbReference>
<feature type="region of interest" description="Leucine repeat II (LRII)" evidence="3">
    <location>
        <begin position="1195"/>
        <end position="1227"/>
    </location>
</feature>
<evidence type="ECO:0000256" key="1">
    <source>
        <dbReference type="ARBA" id="ARBA00023015"/>
    </source>
</evidence>